<comment type="caution">
    <text evidence="1">The sequence shown here is derived from an EMBL/GenBank/DDBJ whole genome shotgun (WGS) entry which is preliminary data.</text>
</comment>
<dbReference type="AlphaFoldDB" id="G4T5A2"/>
<evidence type="ECO:0000313" key="1">
    <source>
        <dbReference type="EMBL" id="CCA66472.1"/>
    </source>
</evidence>
<evidence type="ECO:0000313" key="2">
    <source>
        <dbReference type="Proteomes" id="UP000007148"/>
    </source>
</evidence>
<gene>
    <name evidence="1" type="ORF">PIIN_00157</name>
</gene>
<dbReference type="Proteomes" id="UP000007148">
    <property type="component" value="Unassembled WGS sequence"/>
</dbReference>
<dbReference type="SUPFAM" id="SSF52058">
    <property type="entry name" value="L domain-like"/>
    <property type="match status" value="1"/>
</dbReference>
<sequence>MEQIYFPTLDATPFYPASPVSITDELAPAAVLYDAGNKRIPNNRPPQGNELDVIQHILTGRKALASQLETMIEDAEVAAKKLEVPYQDIKALYESAECAYSAAQQYLDALVAARGTMQPGIKRLRAKMDPIWRYPTDILTLVFIAVAREERQRESVLEYENVPLMPKYRRRHPALDLAHVCRAWRALALSIPELWSTVRVSLARRSKISAKMEFFATHAKAVPMKVIITNLQPSYFTHRLSPDNDEEDNQPPMLDSINNLSSLEVHFSHFRALSYLPRLGVHRLEDLQELALHNDPTMLSTPHEFSLSGYLSLTPNLRKLTICRVPLVLSMHDGTTTLSNLVQLIVHSPLNTHVANVTLSQYLFMCPNVIKLTYFENSEAAIELGEVSELHNLANLNVNLLALITLTGRLFCPSLRKLHVVSDAQDTSSPLSAFLSAHQSIQTLNITGDFDPITGSVDSTIFHQAPPLQTLLISRTHVGFIRLLGATDSHGSVLVLPFLTRLKMNLARHTTATMTSADFERLFNTRCIPAPDQEGITSSGAKQLSKLSLSTHDGLLEATRTSIERWMKCTRTGSRYLSYRWTGM</sequence>
<name>G4T5A2_SERID</name>
<reference evidence="1 2" key="1">
    <citation type="journal article" date="2011" name="PLoS Pathog.">
        <title>Endophytic Life Strategies Decoded by Genome and Transcriptome Analyses of the Mutualistic Root Symbiont Piriformospora indica.</title>
        <authorList>
            <person name="Zuccaro A."/>
            <person name="Lahrmann U."/>
            <person name="Guldener U."/>
            <person name="Langen G."/>
            <person name="Pfiffi S."/>
            <person name="Biedenkopf D."/>
            <person name="Wong P."/>
            <person name="Samans B."/>
            <person name="Grimm C."/>
            <person name="Basiewicz M."/>
            <person name="Murat C."/>
            <person name="Martin F."/>
            <person name="Kogel K.H."/>
        </authorList>
    </citation>
    <scope>NUCLEOTIDE SEQUENCE [LARGE SCALE GENOMIC DNA]</scope>
    <source>
        <strain evidence="1 2">DSM 11827</strain>
    </source>
</reference>
<dbReference type="OrthoDB" id="3365698at2759"/>
<accession>G4T5A2</accession>
<dbReference type="Gene3D" id="3.80.10.10">
    <property type="entry name" value="Ribonuclease Inhibitor"/>
    <property type="match status" value="1"/>
</dbReference>
<organism evidence="1 2">
    <name type="scientific">Serendipita indica (strain DSM 11827)</name>
    <name type="common">Root endophyte fungus</name>
    <name type="synonym">Piriformospora indica</name>
    <dbReference type="NCBI Taxonomy" id="1109443"/>
    <lineage>
        <taxon>Eukaryota</taxon>
        <taxon>Fungi</taxon>
        <taxon>Dikarya</taxon>
        <taxon>Basidiomycota</taxon>
        <taxon>Agaricomycotina</taxon>
        <taxon>Agaricomycetes</taxon>
        <taxon>Sebacinales</taxon>
        <taxon>Serendipitaceae</taxon>
        <taxon>Serendipita</taxon>
    </lineage>
</organism>
<keyword evidence="2" id="KW-1185">Reference proteome</keyword>
<dbReference type="InterPro" id="IPR032675">
    <property type="entry name" value="LRR_dom_sf"/>
</dbReference>
<dbReference type="EMBL" id="CAFZ01000002">
    <property type="protein sequence ID" value="CCA66472.1"/>
    <property type="molecule type" value="Genomic_DNA"/>
</dbReference>
<dbReference type="HOGENOM" id="CLU_032935_2_0_1"/>
<protein>
    <submittedName>
        <fullName evidence="1">Uncharacterized protein</fullName>
    </submittedName>
</protein>
<proteinExistence type="predicted"/>
<dbReference type="InParanoid" id="G4T5A2"/>